<dbReference type="SMART" id="SM00558">
    <property type="entry name" value="JmjC"/>
    <property type="match status" value="1"/>
</dbReference>
<feature type="domain" description="JmjC" evidence="5">
    <location>
        <begin position="203"/>
        <end position="353"/>
    </location>
</feature>
<feature type="compositionally biased region" description="Basic and acidic residues" evidence="4">
    <location>
        <begin position="565"/>
        <end position="577"/>
    </location>
</feature>
<comment type="function">
    <text evidence="3">Oxygenase that can act as both a histone lysine demethylase and a ribosomal histidine hydroxylase.</text>
</comment>
<sequence>MAATCQECSRPSAEGGWGATNGPYAGAWYCRSCWQLWEDEVLSCDSTRSDEAGSDPPWARLAPKPRPQSEPFRGVSAEAWGAELGLALGGALRPRLERLWQEVPGQPRCIEELFEGLACSAVFRDLWAGEDARGPCVVPAPCVRDVLTLEEVLQGLSQVPKVCERALTLTDGQNFRCPIGLPPIGSREQLLEVLRYGTVFLNTASLHWKPLAEICLAANRAFQFPSNVNVYVTGQERAVSTDVHTDNHDVLVLQSQGAKRWRIFSPPLPKTSIGEAAHPLYRGKDEDRLLDSELGDVLLDVVLQPGQALFVPMGFPHATSTTSTGADVSVHLTLGLSTADYDFCLGGLRRALLSELGQPCPEVALGSALWWRLLAPMPVAALAPQGNVWSFRQHLIARLRATCLADAAEVAEEVLQHVVERQLLRQVAVMESQEEAYAEVASVTSGAFCDLGAEKTRSEYRRTMVQHQLAEDARKRRVDVTDERFVKRLSADGTARSLAELRKEHGAKAEEHWQKMQPLYANDRPPDDLIQELQNAGESCEALLYFLRRRTPGLRSPEQPAPDAGDGRNGKVADPKPIEWVAVD</sequence>
<evidence type="ECO:0000256" key="3">
    <source>
        <dbReference type="RuleBase" id="RU366061"/>
    </source>
</evidence>
<organism evidence="6 7">
    <name type="scientific">Effrenium voratum</name>
    <dbReference type="NCBI Taxonomy" id="2562239"/>
    <lineage>
        <taxon>Eukaryota</taxon>
        <taxon>Sar</taxon>
        <taxon>Alveolata</taxon>
        <taxon>Dinophyceae</taxon>
        <taxon>Suessiales</taxon>
        <taxon>Symbiodiniaceae</taxon>
        <taxon>Effrenium</taxon>
    </lineage>
</organism>
<keyword evidence="1 3" id="KW-0479">Metal-binding</keyword>
<keyword evidence="3" id="KW-0804">Transcription</keyword>
<dbReference type="SUPFAM" id="SSF51197">
    <property type="entry name" value="Clavaminate synthase-like"/>
    <property type="match status" value="1"/>
</dbReference>
<dbReference type="PROSITE" id="PS51184">
    <property type="entry name" value="JMJC"/>
    <property type="match status" value="1"/>
</dbReference>
<dbReference type="AlphaFoldDB" id="A0AA36HN07"/>
<dbReference type="GO" id="GO:0051864">
    <property type="term" value="F:histone H3K36 demethylase activity"/>
    <property type="evidence" value="ECO:0007669"/>
    <property type="project" value="TreeGrafter"/>
</dbReference>
<evidence type="ECO:0000256" key="2">
    <source>
        <dbReference type="ARBA" id="ARBA00023004"/>
    </source>
</evidence>
<dbReference type="Gene3D" id="2.60.120.650">
    <property type="entry name" value="Cupin"/>
    <property type="match status" value="1"/>
</dbReference>
<evidence type="ECO:0000313" key="7">
    <source>
        <dbReference type="Proteomes" id="UP001178507"/>
    </source>
</evidence>
<comment type="similarity">
    <text evidence="3">Belongs to the ROX family.</text>
</comment>
<keyword evidence="3" id="KW-0805">Transcription regulation</keyword>
<comment type="cofactor">
    <cofactor evidence="3">
        <name>Fe(2+)</name>
        <dbReference type="ChEBI" id="CHEBI:29033"/>
    </cofactor>
    <text evidence="3">Binds 1 Fe(2+) ion per subunit.</text>
</comment>
<dbReference type="Proteomes" id="UP001178507">
    <property type="component" value="Unassembled WGS sequence"/>
</dbReference>
<keyword evidence="3" id="KW-0223">Dioxygenase</keyword>
<keyword evidence="2 3" id="KW-0408">Iron</keyword>
<keyword evidence="3" id="KW-0539">Nucleus</keyword>
<dbReference type="PANTHER" id="PTHR13096:SF8">
    <property type="entry name" value="RIBOSOMAL OXYGENASE 1"/>
    <property type="match status" value="1"/>
</dbReference>
<dbReference type="GO" id="GO:0005506">
    <property type="term" value="F:iron ion binding"/>
    <property type="evidence" value="ECO:0007669"/>
    <property type="project" value="UniProtKB-UniRule"/>
</dbReference>
<reference evidence="6" key="1">
    <citation type="submission" date="2023-08" db="EMBL/GenBank/DDBJ databases">
        <authorList>
            <person name="Chen Y."/>
            <person name="Shah S."/>
            <person name="Dougan E. K."/>
            <person name="Thang M."/>
            <person name="Chan C."/>
        </authorList>
    </citation>
    <scope>NUCLEOTIDE SEQUENCE</scope>
</reference>
<name>A0AA36HN07_9DINO</name>
<dbReference type="GO" id="GO:0005730">
    <property type="term" value="C:nucleolus"/>
    <property type="evidence" value="ECO:0007669"/>
    <property type="project" value="TreeGrafter"/>
</dbReference>
<evidence type="ECO:0000256" key="1">
    <source>
        <dbReference type="ARBA" id="ARBA00022723"/>
    </source>
</evidence>
<dbReference type="EMBL" id="CAUJNA010000114">
    <property type="protein sequence ID" value="CAJ1372102.1"/>
    <property type="molecule type" value="Genomic_DNA"/>
</dbReference>
<evidence type="ECO:0000259" key="5">
    <source>
        <dbReference type="PROSITE" id="PS51184"/>
    </source>
</evidence>
<feature type="region of interest" description="Disordered" evidence="4">
    <location>
        <begin position="551"/>
        <end position="584"/>
    </location>
</feature>
<proteinExistence type="inferred from homology"/>
<gene>
    <name evidence="6" type="ORF">EVOR1521_LOCUS2245</name>
</gene>
<keyword evidence="3" id="KW-0560">Oxidoreductase</keyword>
<dbReference type="EMBL" id="CAUJNA010000114">
    <property type="protein sequence ID" value="CAJ1372103.1"/>
    <property type="molecule type" value="Genomic_DNA"/>
</dbReference>
<comment type="subcellular location">
    <subcellularLocation>
        <location evidence="3">Nucleus</location>
    </subcellularLocation>
</comment>
<keyword evidence="7" id="KW-1185">Reference proteome</keyword>
<comment type="caution">
    <text evidence="6">The sequence shown here is derived from an EMBL/GenBank/DDBJ whole genome shotgun (WGS) entry which is preliminary data.</text>
</comment>
<dbReference type="PANTHER" id="PTHR13096">
    <property type="entry name" value="MINA53 MYC INDUCED NUCLEAR ANTIGEN"/>
    <property type="match status" value="1"/>
</dbReference>
<feature type="region of interest" description="Disordered" evidence="4">
    <location>
        <begin position="46"/>
        <end position="72"/>
    </location>
</feature>
<dbReference type="GO" id="GO:0032453">
    <property type="term" value="F:histone H3K4 demethylase activity"/>
    <property type="evidence" value="ECO:0007669"/>
    <property type="project" value="TreeGrafter"/>
</dbReference>
<dbReference type="EC" id="1.14.11.-" evidence="3"/>
<evidence type="ECO:0000313" key="6">
    <source>
        <dbReference type="EMBL" id="CAJ1372102.1"/>
    </source>
</evidence>
<dbReference type="InterPro" id="IPR003347">
    <property type="entry name" value="JmjC_dom"/>
</dbReference>
<dbReference type="InterPro" id="IPR039994">
    <property type="entry name" value="NO66-like"/>
</dbReference>
<dbReference type="Pfam" id="PF08007">
    <property type="entry name" value="JmjC_2"/>
    <property type="match status" value="1"/>
</dbReference>
<evidence type="ECO:0000256" key="4">
    <source>
        <dbReference type="SAM" id="MobiDB-lite"/>
    </source>
</evidence>
<accession>A0AA36HN07</accession>
<protein>
    <recommendedName>
        <fullName evidence="3">Bifunctional lysine-specific demethylase and histidyl-hydroxylase</fullName>
        <ecNumber evidence="3">1.14.11.-</ecNumber>
    </recommendedName>
</protein>